<proteinExistence type="predicted"/>
<dbReference type="KEGG" id="sshi:J5U23_p2909"/>
<dbReference type="Proteomes" id="UP000694018">
    <property type="component" value="Chromosome"/>
</dbReference>
<dbReference type="RefSeq" id="WP_218265736.1">
    <property type="nucleotide sequence ID" value="NZ_CP077716.1"/>
</dbReference>
<reference evidence="1" key="1">
    <citation type="journal article" date="2021" name="Environ. Microbiol.">
        <title>New insights into the diversity and evolution of the archaeal mobilome from three complete genomes of Saccharolobus shibatae.</title>
        <authorList>
            <person name="Medvedeva S."/>
            <person name="Brandt D."/>
            <person name="Cvirkaite-Krupovic V."/>
            <person name="Liu Y."/>
            <person name="Severinov K."/>
            <person name="Ishino S."/>
            <person name="Ishino Y."/>
            <person name="Prangishvili D."/>
            <person name="Kalinowski J."/>
            <person name="Krupovic M."/>
        </authorList>
    </citation>
    <scope>NUCLEOTIDE SEQUENCE</scope>
    <source>
        <strain evidence="2">B12</strain>
        <plasmid evidence="1">pB12E5</plasmid>
    </source>
</reference>
<evidence type="ECO:0000313" key="3">
    <source>
        <dbReference type="Proteomes" id="UP000694018"/>
    </source>
</evidence>
<dbReference type="AlphaFoldDB" id="A0A8F5BKM7"/>
<dbReference type="EMBL" id="CP077716">
    <property type="protein sequence ID" value="QXJ27127.1"/>
    <property type="molecule type" value="Genomic_DNA"/>
</dbReference>
<evidence type="ECO:0000313" key="2">
    <source>
        <dbReference type="EMBL" id="QXJ30020.1"/>
    </source>
</evidence>
<name>A0A8F5BKM7_SACSH</name>
<protein>
    <submittedName>
        <fullName evidence="1">Uncharacterized protein</fullName>
    </submittedName>
</protein>
<keyword evidence="1" id="KW-0614">Plasmid</keyword>
<gene>
    <name evidence="2" type="ORF">J5U23_02909</name>
    <name evidence="1" type="ORF">J5U23_p2909</name>
</gene>
<dbReference type="Proteomes" id="UP000694018">
    <property type="component" value="Plasmid pB12E5"/>
</dbReference>
<dbReference type="KEGG" id="sshi:J5U23_02909"/>
<dbReference type="EMBL" id="CP077717">
    <property type="protein sequence ID" value="QXJ30020.1"/>
    <property type="molecule type" value="Genomic_DNA"/>
</dbReference>
<geneLocation type="plasmid" evidence="1 3">
    <name>pB12E5</name>
</geneLocation>
<evidence type="ECO:0000313" key="1">
    <source>
        <dbReference type="EMBL" id="QXJ27127.1"/>
    </source>
</evidence>
<organism evidence="1 3">
    <name type="scientific">Saccharolobus shibatae (strain ATCC 51178 / DSM 5389 / JCM 8931 / NBRC 15437 / B12)</name>
    <name type="common">Sulfolobus shibatae</name>
    <dbReference type="NCBI Taxonomy" id="523848"/>
    <lineage>
        <taxon>Archaea</taxon>
        <taxon>Thermoproteota</taxon>
        <taxon>Thermoprotei</taxon>
        <taxon>Sulfolobales</taxon>
        <taxon>Sulfolobaceae</taxon>
        <taxon>Saccharolobus</taxon>
    </lineage>
</organism>
<accession>A0A8F5BKM7</accession>
<sequence length="84" mass="9649">MSWIEKFSEIMKQNNITVNVKLPVVETYTKISVPLFVVVPRFDGKYDVQCIGDGKLVVSEKELTDENKAKKLVEECLKFVKNNI</sequence>
<dbReference type="GeneID" id="65564383"/>